<keyword evidence="1" id="KW-0812">Transmembrane</keyword>
<evidence type="ECO:0000313" key="3">
    <source>
        <dbReference type="Proteomes" id="UP000076929"/>
    </source>
</evidence>
<sequence length="101" mass="11144">MDISMLSIMTNYAIWAIFGLIGIFGFVGAFFAATTREDAFEVADRQKKMIWVAMLVASGFVLTVLGPTVPILPWVAIIMIGLYWFDVRPQIKGILEGAGGW</sequence>
<dbReference type="AlphaFoldDB" id="A0A172QQY2"/>
<feature type="transmembrane region" description="Helical" evidence="1">
    <location>
        <begin position="52"/>
        <end position="85"/>
    </location>
</feature>
<keyword evidence="1" id="KW-1133">Transmembrane helix</keyword>
<dbReference type="Pfam" id="PF10724">
    <property type="entry name" value="DUF2516"/>
    <property type="match status" value="1"/>
</dbReference>
<proteinExistence type="predicted"/>
<dbReference type="STRING" id="1652495.ccrud_02035"/>
<evidence type="ECO:0008006" key="4">
    <source>
        <dbReference type="Google" id="ProtNLM"/>
    </source>
</evidence>
<dbReference type="RefSeq" id="WP_066564157.1">
    <property type="nucleotide sequence ID" value="NZ_CP015622.1"/>
</dbReference>
<organism evidence="2 3">
    <name type="scientific">Corynebacterium crudilactis</name>
    <dbReference type="NCBI Taxonomy" id="1652495"/>
    <lineage>
        <taxon>Bacteria</taxon>
        <taxon>Bacillati</taxon>
        <taxon>Actinomycetota</taxon>
        <taxon>Actinomycetes</taxon>
        <taxon>Mycobacteriales</taxon>
        <taxon>Corynebacteriaceae</taxon>
        <taxon>Corynebacterium</taxon>
    </lineage>
</organism>
<keyword evidence="1" id="KW-0472">Membrane</keyword>
<dbReference type="Proteomes" id="UP000076929">
    <property type="component" value="Chromosome"/>
</dbReference>
<dbReference type="InterPro" id="IPR019662">
    <property type="entry name" value="DUF2516"/>
</dbReference>
<evidence type="ECO:0000256" key="1">
    <source>
        <dbReference type="SAM" id="Phobius"/>
    </source>
</evidence>
<gene>
    <name evidence="2" type="ORF">ccrud_02035</name>
</gene>
<reference evidence="2 3" key="1">
    <citation type="submission" date="2016-05" db="EMBL/GenBank/DDBJ databases">
        <title>Complete genome sequence of Corynebacterium crudilactis, a new Corynebacterium species isolated from raw cow's milk.</title>
        <authorList>
            <person name="Christian R."/>
            <person name="Zimmermann J."/>
            <person name="Lipski A."/>
            <person name="Kalinowski J."/>
        </authorList>
    </citation>
    <scope>NUCLEOTIDE SEQUENCE [LARGE SCALE GENOMIC DNA]</scope>
    <source>
        <strain evidence="2 3">JZ16</strain>
    </source>
</reference>
<name>A0A172QQY2_9CORY</name>
<evidence type="ECO:0000313" key="2">
    <source>
        <dbReference type="EMBL" id="ANE03107.1"/>
    </source>
</evidence>
<dbReference type="KEGG" id="ccjz:ccrud_02035"/>
<accession>A0A172QQY2</accession>
<dbReference type="EMBL" id="CP015622">
    <property type="protein sequence ID" value="ANE03107.1"/>
    <property type="molecule type" value="Genomic_DNA"/>
</dbReference>
<keyword evidence="3" id="KW-1185">Reference proteome</keyword>
<feature type="transmembrane region" description="Helical" evidence="1">
    <location>
        <begin position="12"/>
        <end position="32"/>
    </location>
</feature>
<dbReference type="OrthoDB" id="4427346at2"/>
<protein>
    <recommendedName>
        <fullName evidence="4">DUF2516 domain-containing protein</fullName>
    </recommendedName>
</protein>